<dbReference type="InterPro" id="IPR015927">
    <property type="entry name" value="Peptidase_S24_S26A/B/C"/>
</dbReference>
<proteinExistence type="predicted"/>
<gene>
    <name evidence="2" type="ORF">RZS28_09250</name>
</gene>
<feature type="domain" description="Peptidase S24/S26A/S26B/S26C" evidence="1">
    <location>
        <begin position="90"/>
        <end position="210"/>
    </location>
</feature>
<reference evidence="2 3" key="1">
    <citation type="submission" date="2023-10" db="EMBL/GenBank/DDBJ databases">
        <title>Novel methanotroph of the genus Methylocapsa from a subarctic wetland.</title>
        <authorList>
            <person name="Belova S.E."/>
            <person name="Oshkin I.Y."/>
            <person name="Miroshnikov K."/>
            <person name="Dedysh S.N."/>
        </authorList>
    </citation>
    <scope>NUCLEOTIDE SEQUENCE [LARGE SCALE GENOMIC DNA]</scope>
    <source>
        <strain evidence="2 3">RX1</strain>
    </source>
</reference>
<dbReference type="Gene3D" id="2.10.109.10">
    <property type="entry name" value="Umud Fragment, subunit A"/>
    <property type="match status" value="1"/>
</dbReference>
<dbReference type="InterPro" id="IPR036286">
    <property type="entry name" value="LexA/Signal_pep-like_sf"/>
</dbReference>
<dbReference type="EMBL" id="CP136862">
    <property type="protein sequence ID" value="WOJ88043.1"/>
    <property type="molecule type" value="Genomic_DNA"/>
</dbReference>
<accession>A0ABZ0HNF9</accession>
<dbReference type="RefSeq" id="WP_407337481.1">
    <property type="nucleotide sequence ID" value="NZ_CP136862.1"/>
</dbReference>
<dbReference type="Proteomes" id="UP001626536">
    <property type="component" value="Chromosome"/>
</dbReference>
<evidence type="ECO:0000259" key="1">
    <source>
        <dbReference type="Pfam" id="PF00717"/>
    </source>
</evidence>
<sequence length="218" mass="23883">MYGYSTVMDLEDVLTRIESRLTALGLSAHAASIAAKKPDAIRNLKRAVKNGERRGVTTETLIALAPVLKTTAAWLLEGVGEPTPGNRVRVVGRIGAGAEIQPEFEQIPPEGLYEIEVPFPIAPDAIAFLVEGDSMWPRYDPGDVIICWRQGADADEVVGWEAAVRTADGKRYLKRIQRGSAPGTFDLESHNAAPIRSVQIEWAAEIQGVVRSGQWRRR</sequence>
<keyword evidence="3" id="KW-1185">Reference proteome</keyword>
<evidence type="ECO:0000313" key="2">
    <source>
        <dbReference type="EMBL" id="WOJ88043.1"/>
    </source>
</evidence>
<dbReference type="SUPFAM" id="SSF51306">
    <property type="entry name" value="LexA/Signal peptidase"/>
    <property type="match status" value="1"/>
</dbReference>
<dbReference type="CDD" id="cd06462">
    <property type="entry name" value="Peptidase_S24_S26"/>
    <property type="match status" value="1"/>
</dbReference>
<evidence type="ECO:0000313" key="3">
    <source>
        <dbReference type="Proteomes" id="UP001626536"/>
    </source>
</evidence>
<name>A0ABZ0HNF9_9HYPH</name>
<protein>
    <submittedName>
        <fullName evidence="2">S24 family peptidase</fullName>
    </submittedName>
</protein>
<organism evidence="2 3">
    <name type="scientific">Methylocapsa polymorpha</name>
    <dbReference type="NCBI Taxonomy" id="3080828"/>
    <lineage>
        <taxon>Bacteria</taxon>
        <taxon>Pseudomonadati</taxon>
        <taxon>Pseudomonadota</taxon>
        <taxon>Alphaproteobacteria</taxon>
        <taxon>Hyphomicrobiales</taxon>
        <taxon>Beijerinckiaceae</taxon>
        <taxon>Methylocapsa</taxon>
    </lineage>
</organism>
<dbReference type="Pfam" id="PF00717">
    <property type="entry name" value="Peptidase_S24"/>
    <property type="match status" value="1"/>
</dbReference>